<keyword evidence="1" id="KW-1133">Transmembrane helix</keyword>
<organism evidence="2 3">
    <name type="scientific">Lactococcus lactis subsp. lactis</name>
    <name type="common">Streptococcus lactis</name>
    <dbReference type="NCBI Taxonomy" id="1360"/>
    <lineage>
        <taxon>Bacteria</taxon>
        <taxon>Bacillati</taxon>
        <taxon>Bacillota</taxon>
        <taxon>Bacilli</taxon>
        <taxon>Lactobacillales</taxon>
        <taxon>Streptococcaceae</taxon>
        <taxon>Lactococcus</taxon>
    </lineage>
</organism>
<gene>
    <name evidence="2" type="ORF">LLUC06_2390</name>
</gene>
<keyword evidence="1" id="KW-0472">Membrane</keyword>
<dbReference type="RefSeq" id="WP_081213770.1">
    <property type="nucleotide sequence ID" value="NZ_CP015902.2"/>
</dbReference>
<reference evidence="2 3" key="1">
    <citation type="journal article" date="2017" name="BMC Genomics">
        <title>Comparative and functional genomics of the Lactococcus lactis taxon; insights into evolution and niche adaptation.</title>
        <authorList>
            <person name="Kelleher P."/>
            <person name="Bottacini F."/>
            <person name="Mahony J."/>
            <person name="Kilcawley K.N."/>
            <person name="van Sinderen D."/>
        </authorList>
    </citation>
    <scope>NUCLEOTIDE SEQUENCE [LARGE SCALE GENOMIC DNA]</scope>
    <source>
        <strain evidence="2 3">UC06</strain>
    </source>
</reference>
<sequence length="215" mass="24974">MGEKNYGDFRGANFGDHANIFIGENSGNLNQNNSVNVEEDKFTFKEKNRIDTILTKRVAGVIEMVAAISTILSFFIPIYKIIKSKDYVEKALSIVPNYYIWILVSMFTFVLFLSLNRWLKVPQYGFSIMGWIISSKESRKSSHDRVSFIKIDANCPTCEDRKKYSKMKPKMLPTKWIETTHPNGHRTRKVTKKELFLVCKKYPTDHKWLIDKTTA</sequence>
<evidence type="ECO:0000313" key="3">
    <source>
        <dbReference type="Proteomes" id="UP000192095"/>
    </source>
</evidence>
<dbReference type="EMBL" id="CP015902">
    <property type="protein sequence ID" value="ARE21931.1"/>
    <property type="molecule type" value="Genomic_DNA"/>
</dbReference>
<feature type="transmembrane region" description="Helical" evidence="1">
    <location>
        <begin position="58"/>
        <end position="78"/>
    </location>
</feature>
<name>A0A1V0P5B6_LACLL</name>
<evidence type="ECO:0000256" key="1">
    <source>
        <dbReference type="SAM" id="Phobius"/>
    </source>
</evidence>
<dbReference type="Proteomes" id="UP000192095">
    <property type="component" value="Chromosome"/>
</dbReference>
<protein>
    <submittedName>
        <fullName evidence="2">Uncharacterized protein</fullName>
    </submittedName>
</protein>
<keyword evidence="1" id="KW-0812">Transmembrane</keyword>
<evidence type="ECO:0000313" key="2">
    <source>
        <dbReference type="EMBL" id="ARE21931.1"/>
    </source>
</evidence>
<feature type="transmembrane region" description="Helical" evidence="1">
    <location>
        <begin position="98"/>
        <end position="119"/>
    </location>
</feature>
<dbReference type="AlphaFoldDB" id="A0A1V0P5B6"/>
<accession>A0A1V0P5B6</accession>
<proteinExistence type="predicted"/>